<dbReference type="GO" id="GO:0006353">
    <property type="term" value="P:DNA-templated transcription termination"/>
    <property type="evidence" value="ECO:0007669"/>
    <property type="project" value="InterPro"/>
</dbReference>
<dbReference type="InterPro" id="IPR011112">
    <property type="entry name" value="Rho-like_N"/>
</dbReference>
<evidence type="ECO:0000259" key="1">
    <source>
        <dbReference type="SMART" id="SM00959"/>
    </source>
</evidence>
<sequence>MITIATLKTQTWKDLAELAKSKGLSGYHSMRKDELVKLLAKSAKAKAARKSAPKSTAVKATARPAASSRSVVKPVAKTASVKSPAAVKNGKPAANRVSSRASAPAAAVARAKAAPTPPKVNPRVAERIQRVHAERERLKDLSGSLGHVVSGGGKKRNSPDKDRVVLMVRDSYWIQACWQVLRTSVKRAEAALAEHWHTAKPMLRLLEVDGSNTTSTSERVVREVEIHGGVNNWYIEVNNPPQSYRVDLGYLAANGKFYTLCRSNAVSTPLPDSTSEIDENWSDIAENYEKVFALSGGYSEDGNSGELRELFEERLRRPMGPPNGNGSQFGMGADRILHKHREFQFQVDAEMIIYGSTKSDARVTLAGEPVKLRSDGTFTIRLAMPDKRQVLPVVAASADGVEQRTIVIAVERNTKVLEPMVREAND</sequence>
<feature type="domain" description="Rho termination factor-like N-terminal" evidence="1">
    <location>
        <begin position="6"/>
        <end position="47"/>
    </location>
</feature>
<dbReference type="eggNOG" id="COG3330">
    <property type="taxonomic scope" value="Bacteria"/>
</dbReference>
<dbReference type="HOGENOM" id="CLU_643814_0_0_0"/>
<dbReference type="SUPFAM" id="SSF68912">
    <property type="entry name" value="Rho N-terminal domain-like"/>
    <property type="match status" value="1"/>
</dbReference>
<dbReference type="SMART" id="SM00959">
    <property type="entry name" value="Rho_N"/>
    <property type="match status" value="1"/>
</dbReference>
<dbReference type="Pfam" id="PF16258">
    <property type="entry name" value="DUF4912"/>
    <property type="match status" value="1"/>
</dbReference>
<dbReference type="Pfam" id="PF07498">
    <property type="entry name" value="Rho_N"/>
    <property type="match status" value="1"/>
</dbReference>
<evidence type="ECO:0000313" key="3">
    <source>
        <dbReference type="Proteomes" id="UP000001887"/>
    </source>
</evidence>
<dbReference type="KEGG" id="psl:Psta_4403"/>
<gene>
    <name evidence="2" type="ordered locus">Psta_4403</name>
</gene>
<dbReference type="Gene3D" id="1.10.720.10">
    <property type="match status" value="1"/>
</dbReference>
<keyword evidence="3" id="KW-1185">Reference proteome</keyword>
<proteinExistence type="predicted"/>
<reference evidence="2 3" key="1">
    <citation type="journal article" date="2009" name="Stand. Genomic Sci.">
        <title>Complete genome sequence of Pirellula staleyi type strain (ATCC 27377).</title>
        <authorList>
            <person name="Clum A."/>
            <person name="Tindall B.J."/>
            <person name="Sikorski J."/>
            <person name="Ivanova N."/>
            <person name="Mavrommatis K."/>
            <person name="Lucas S."/>
            <person name="Glavina del Rio T."/>
            <person name="Nolan M."/>
            <person name="Chen F."/>
            <person name="Tice H."/>
            <person name="Pitluck S."/>
            <person name="Cheng J.F."/>
            <person name="Chertkov O."/>
            <person name="Brettin T."/>
            <person name="Han C."/>
            <person name="Detter J.C."/>
            <person name="Kuske C."/>
            <person name="Bruce D."/>
            <person name="Goodwin L."/>
            <person name="Ovchinikova G."/>
            <person name="Pati A."/>
            <person name="Mikhailova N."/>
            <person name="Chen A."/>
            <person name="Palaniappan K."/>
            <person name="Land M."/>
            <person name="Hauser L."/>
            <person name="Chang Y.J."/>
            <person name="Jeffries C.D."/>
            <person name="Chain P."/>
            <person name="Rohde M."/>
            <person name="Goker M."/>
            <person name="Bristow J."/>
            <person name="Eisen J.A."/>
            <person name="Markowitz V."/>
            <person name="Hugenholtz P."/>
            <person name="Kyrpides N.C."/>
            <person name="Klenk H.P."/>
            <person name="Lapidus A."/>
        </authorList>
    </citation>
    <scope>NUCLEOTIDE SEQUENCE [LARGE SCALE GENOMIC DNA]</scope>
    <source>
        <strain evidence="3">ATCC 27377 / DSM 6068 / ICPB 4128</strain>
    </source>
</reference>
<protein>
    <recommendedName>
        <fullName evidence="1">Rho termination factor-like N-terminal domain-containing protein</fullName>
    </recommendedName>
</protein>
<dbReference type="EMBL" id="CP001848">
    <property type="protein sequence ID" value="ADB19049.1"/>
    <property type="molecule type" value="Genomic_DNA"/>
</dbReference>
<name>D2R5W4_PIRSD</name>
<evidence type="ECO:0000313" key="2">
    <source>
        <dbReference type="EMBL" id="ADB19049.1"/>
    </source>
</evidence>
<dbReference type="Proteomes" id="UP000001887">
    <property type="component" value="Chromosome"/>
</dbReference>
<dbReference type="STRING" id="530564.Psta_4403"/>
<dbReference type="AlphaFoldDB" id="D2R5W4"/>
<organism evidence="2 3">
    <name type="scientific">Pirellula staleyi (strain ATCC 27377 / DSM 6068 / ICPB 4128)</name>
    <name type="common">Pirella staleyi</name>
    <dbReference type="NCBI Taxonomy" id="530564"/>
    <lineage>
        <taxon>Bacteria</taxon>
        <taxon>Pseudomonadati</taxon>
        <taxon>Planctomycetota</taxon>
        <taxon>Planctomycetia</taxon>
        <taxon>Pirellulales</taxon>
        <taxon>Pirellulaceae</taxon>
        <taxon>Pirellula</taxon>
    </lineage>
</organism>
<dbReference type="InterPro" id="IPR032585">
    <property type="entry name" value="DUF4912"/>
</dbReference>
<dbReference type="InterPro" id="IPR036269">
    <property type="entry name" value="Rho_N_sf"/>
</dbReference>
<accession>D2R5W4</accession>
<dbReference type="OrthoDB" id="9812700at2"/>